<dbReference type="AlphaFoldDB" id="A0A6G4XC18"/>
<evidence type="ECO:0000313" key="1">
    <source>
        <dbReference type="EMBL" id="NGO75089.1"/>
    </source>
</evidence>
<reference evidence="1 2" key="1">
    <citation type="submission" date="2020-02" db="EMBL/GenBank/DDBJ databases">
        <title>Whole-genome analyses of novel actinobacteria.</title>
        <authorList>
            <person name="Sahin N."/>
            <person name="Tokatli A."/>
        </authorList>
    </citation>
    <scope>NUCLEOTIDE SEQUENCE [LARGE SCALE GENOMIC DNA]</scope>
    <source>
        <strain evidence="1 2">YC504</strain>
    </source>
</reference>
<accession>A0A6G4XC18</accession>
<gene>
    <name evidence="1" type="ORF">G6045_05235</name>
</gene>
<evidence type="ECO:0000313" key="2">
    <source>
        <dbReference type="Proteomes" id="UP000481109"/>
    </source>
</evidence>
<sequence length="52" mass="5680">MPGVKRGFQVFWQPGSDILTGTCHCGAVVRAEDPIGVWNRLLAHPDHGPEAR</sequence>
<name>A0A6G4XC18_9ACTN</name>
<proteinExistence type="predicted"/>
<protein>
    <submittedName>
        <fullName evidence="1">Uncharacterized protein</fullName>
    </submittedName>
</protein>
<dbReference type="RefSeq" id="WP_165330577.1">
    <property type="nucleotide sequence ID" value="NZ_JAAKZW010000009.1"/>
</dbReference>
<organism evidence="1 2">
    <name type="scientific">Streptomyces mesophilus</name>
    <dbReference type="NCBI Taxonomy" id="1775132"/>
    <lineage>
        <taxon>Bacteria</taxon>
        <taxon>Bacillati</taxon>
        <taxon>Actinomycetota</taxon>
        <taxon>Actinomycetes</taxon>
        <taxon>Kitasatosporales</taxon>
        <taxon>Streptomycetaceae</taxon>
        <taxon>Streptomyces</taxon>
    </lineage>
</organism>
<dbReference type="Proteomes" id="UP000481109">
    <property type="component" value="Unassembled WGS sequence"/>
</dbReference>
<keyword evidence="2" id="KW-1185">Reference proteome</keyword>
<comment type="caution">
    <text evidence="1">The sequence shown here is derived from an EMBL/GenBank/DDBJ whole genome shotgun (WGS) entry which is preliminary data.</text>
</comment>
<dbReference type="EMBL" id="JAAKZW010000009">
    <property type="protein sequence ID" value="NGO75089.1"/>
    <property type="molecule type" value="Genomic_DNA"/>
</dbReference>